<dbReference type="EMBL" id="CP028843">
    <property type="protein sequence ID" value="AWB21252.1"/>
    <property type="molecule type" value="Genomic_DNA"/>
</dbReference>
<dbReference type="AlphaFoldDB" id="A0A2R4WI77"/>
<proteinExistence type="predicted"/>
<sequence length="343" mass="34014">MPFKTTSTVGEPIVISLAGQPGLIGDQGEDGRSAYQIAVETGGYAGSEADFAAMLANAGSADATLTLIATTDLPGGAFGAAYGSGQVSLATPTDTSSATGVAIGYIDSPAAAGAAVVLRKSGMVRVAGAVWAAGDPIYVADYGGPTNLPRTSGWSQQVGAATGPDTFDLAIGPAEIIASVVTLGAVSAVIAQALTDVVRSLPLTMPLAAGSLWRSQTFTCLSPNSDGTPYIAPYGVGLGGALDPVTATLGVAVPRALRALPTVAPGAAGALWRNGGRLALTANNDGTAYPTTPLPTSGSALLIAVRAALLPWLADTMPALPTLPPVSSSALYRTNDHALALSL</sequence>
<dbReference type="OrthoDB" id="1332873at28211"/>
<evidence type="ECO:0000313" key="2">
    <source>
        <dbReference type="Proteomes" id="UP000244755"/>
    </source>
</evidence>
<accession>A0A2R4WI77</accession>
<keyword evidence="2" id="KW-1185">Reference proteome</keyword>
<dbReference type="RefSeq" id="WP_099953128.1">
    <property type="nucleotide sequence ID" value="NZ_CP028843.1"/>
</dbReference>
<protein>
    <submittedName>
        <fullName evidence="1">Uncharacterized protein</fullName>
    </submittedName>
</protein>
<evidence type="ECO:0000313" key="1">
    <source>
        <dbReference type="EMBL" id="AWB21252.1"/>
    </source>
</evidence>
<dbReference type="KEGG" id="mee:DA075_10295"/>
<dbReference type="Proteomes" id="UP000244755">
    <property type="component" value="Chromosome 1"/>
</dbReference>
<reference evidence="1 2" key="1">
    <citation type="submission" date="2018-04" db="EMBL/GenBank/DDBJ databases">
        <title>Methylobacterium sp. PR1016A genome.</title>
        <authorList>
            <person name="Park W."/>
        </authorList>
    </citation>
    <scope>NUCLEOTIDE SEQUENCE [LARGE SCALE GENOMIC DNA]</scope>
    <source>
        <strain evidence="1 2">PR1016A</strain>
    </source>
</reference>
<organism evidence="1 2">
    <name type="scientific">Methylobacterium currus</name>
    <dbReference type="NCBI Taxonomy" id="2051553"/>
    <lineage>
        <taxon>Bacteria</taxon>
        <taxon>Pseudomonadati</taxon>
        <taxon>Pseudomonadota</taxon>
        <taxon>Alphaproteobacteria</taxon>
        <taxon>Hyphomicrobiales</taxon>
        <taxon>Methylobacteriaceae</taxon>
        <taxon>Methylobacterium</taxon>
    </lineage>
</organism>
<gene>
    <name evidence="1" type="ORF">DA075_10295</name>
</gene>
<name>A0A2R4WI77_9HYPH</name>